<accession>A0A8T6QID1</accession>
<gene>
    <name evidence="2" type="ORF">QQ91_000015</name>
</gene>
<dbReference type="AlphaFoldDB" id="A0A8T6QID1"/>
<reference evidence="2" key="1">
    <citation type="submission" date="2014-11" db="EMBL/GenBank/DDBJ databases">
        <authorList>
            <person name="Malar M.C."/>
            <person name="Sen D."/>
            <person name="Tripathy S."/>
        </authorList>
    </citation>
    <scope>NUCLEOTIDE SEQUENCE</scope>
    <source>
        <strain evidence="2">BDU141951</strain>
    </source>
</reference>
<evidence type="ECO:0000313" key="2">
    <source>
        <dbReference type="EMBL" id="NEV65499.1"/>
    </source>
</evidence>
<protein>
    <submittedName>
        <fullName evidence="2">Phosphoadenosine phosphosulfate reductase family protein</fullName>
    </submittedName>
</protein>
<evidence type="ECO:0000259" key="1">
    <source>
        <dbReference type="Pfam" id="PF01507"/>
    </source>
</evidence>
<dbReference type="GO" id="GO:0003824">
    <property type="term" value="F:catalytic activity"/>
    <property type="evidence" value="ECO:0007669"/>
    <property type="project" value="InterPro"/>
</dbReference>
<dbReference type="Gene3D" id="3.40.50.620">
    <property type="entry name" value="HUPs"/>
    <property type="match status" value="1"/>
</dbReference>
<organism evidence="2">
    <name type="scientific">Lyngbya confervoides BDU141951</name>
    <dbReference type="NCBI Taxonomy" id="1574623"/>
    <lineage>
        <taxon>Bacteria</taxon>
        <taxon>Bacillati</taxon>
        <taxon>Cyanobacteriota</taxon>
        <taxon>Cyanophyceae</taxon>
        <taxon>Oscillatoriophycideae</taxon>
        <taxon>Oscillatoriales</taxon>
        <taxon>Microcoleaceae</taxon>
        <taxon>Lyngbya</taxon>
    </lineage>
</organism>
<dbReference type="InterPro" id="IPR002500">
    <property type="entry name" value="PAPS_reduct_dom"/>
</dbReference>
<dbReference type="Pfam" id="PF01507">
    <property type="entry name" value="PAPS_reduct"/>
    <property type="match status" value="1"/>
</dbReference>
<dbReference type="EMBL" id="JTHE02000001">
    <property type="protein sequence ID" value="NEV65499.1"/>
    <property type="molecule type" value="Genomic_DNA"/>
</dbReference>
<dbReference type="SUPFAM" id="SSF52402">
    <property type="entry name" value="Adenine nucleotide alpha hydrolases-like"/>
    <property type="match status" value="1"/>
</dbReference>
<feature type="domain" description="Phosphoadenosine phosphosulphate reductase" evidence="1">
    <location>
        <begin position="34"/>
        <end position="230"/>
    </location>
</feature>
<name>A0A8T6QID1_9CYAN</name>
<proteinExistence type="predicted"/>
<comment type="caution">
    <text evidence="2">The sequence shown here is derived from an EMBL/GenBank/DDBJ whole genome shotgun (WGS) entry which is preliminary data.</text>
</comment>
<reference evidence="2" key="2">
    <citation type="journal article" date="2015" name="Genome Announc.">
        <title>Draft Genome Sequence of Filamentous Marine Cyanobacterium Lyngbya confervoides Strain BDU141951.</title>
        <authorList>
            <person name="Chandrababunaidu M.M."/>
            <person name="Sen D."/>
            <person name="Tripathy S."/>
        </authorList>
    </citation>
    <scope>NUCLEOTIDE SEQUENCE</scope>
    <source>
        <strain evidence="2">BDU141951</strain>
    </source>
</reference>
<reference evidence="2" key="3">
    <citation type="submission" date="2020-02" db="EMBL/GenBank/DDBJ databases">
        <authorList>
            <person name="Sarangi A.N."/>
            <person name="Ghosh S."/>
            <person name="Mukherjee M."/>
            <person name="Tripathy S."/>
        </authorList>
    </citation>
    <scope>NUCLEOTIDE SEQUENCE</scope>
    <source>
        <strain evidence="2">BDU141951</strain>
    </source>
</reference>
<sequence length="386" mass="42445">MQMQQQLSLLGDSGRTIQVPTAIHKALSAGFALAISVSGGKDSDAIARAIVRWFRQQGFPGVCYLVHAHLGRIEWAGVKTHLKALADGLEVPLVCVKRGKGGLIEKWGERRAALERDGRAAPPWSSAACRFCTSETKVAPINKHMRRHPGVVSAIGLRAEESSSRARKPLCQMRKGITGKAYLDTMAAVDDPEVQADRAVSAFLEDDSKTGRLALDWHSILDWSEESVWQEMGCSLEDLSGRRQLFKEGCYYQALCGFSGHWAYVAGASRLSCSQCVLAGTHDLKTGTFNNPATWLELALFELDCGWSFKQDLWLAFLGVDLDLAFNRLDGLGQVLRELGLVQGCCWQVVLELLGRVSPDAIALWQKDTLAQLAHKVQGMRHEEGK</sequence>
<dbReference type="InterPro" id="IPR014729">
    <property type="entry name" value="Rossmann-like_a/b/a_fold"/>
</dbReference>